<sequence>MNGIGLINATGEPAVADSFHTLVGQPTSFCNLDCTYCYLPDRRSLRRPGSSRRIGAVFG</sequence>
<dbReference type="SUPFAM" id="SSF102114">
    <property type="entry name" value="Radical SAM enzymes"/>
    <property type="match status" value="1"/>
</dbReference>
<proteinExistence type="predicted"/>
<evidence type="ECO:0000313" key="2">
    <source>
        <dbReference type="Proteomes" id="UP000199393"/>
    </source>
</evidence>
<dbReference type="OrthoDB" id="9782387at2"/>
<protein>
    <submittedName>
        <fullName evidence="1">Uncharacterized protein</fullName>
    </submittedName>
</protein>
<evidence type="ECO:0000313" key="1">
    <source>
        <dbReference type="EMBL" id="SBV24973.1"/>
    </source>
</evidence>
<dbReference type="AlphaFoldDB" id="A0A1C3MXB8"/>
<reference evidence="2" key="1">
    <citation type="submission" date="2016-06" db="EMBL/GenBank/DDBJ databases">
        <authorList>
            <person name="Varghese N."/>
        </authorList>
    </citation>
    <scope>NUCLEOTIDE SEQUENCE [LARGE SCALE GENOMIC DNA]</scope>
    <source>
        <strain evidence="2">DSM 45344</strain>
    </source>
</reference>
<keyword evidence="2" id="KW-1185">Reference proteome</keyword>
<dbReference type="Gene3D" id="3.20.20.70">
    <property type="entry name" value="Aldolase class I"/>
    <property type="match status" value="1"/>
</dbReference>
<dbReference type="InterPro" id="IPR058240">
    <property type="entry name" value="rSAM_sf"/>
</dbReference>
<dbReference type="Proteomes" id="UP000199393">
    <property type="component" value="Chromosome I"/>
</dbReference>
<organism evidence="1 2">
    <name type="scientific">Micromonospora krabiensis</name>
    <dbReference type="NCBI Taxonomy" id="307121"/>
    <lineage>
        <taxon>Bacteria</taxon>
        <taxon>Bacillati</taxon>
        <taxon>Actinomycetota</taxon>
        <taxon>Actinomycetes</taxon>
        <taxon>Micromonosporales</taxon>
        <taxon>Micromonosporaceae</taxon>
        <taxon>Micromonospora</taxon>
    </lineage>
</organism>
<gene>
    <name evidence="1" type="ORF">GA0070620_0439</name>
</gene>
<accession>A0A1C3MXB8</accession>
<dbReference type="STRING" id="307121.GA0070620_0439"/>
<name>A0A1C3MXB8_9ACTN</name>
<dbReference type="InterPro" id="IPR013785">
    <property type="entry name" value="Aldolase_TIM"/>
</dbReference>
<dbReference type="EMBL" id="LT598496">
    <property type="protein sequence ID" value="SBV24973.1"/>
    <property type="molecule type" value="Genomic_DNA"/>
</dbReference>